<name>B6QP12_TALMQ</name>
<evidence type="ECO:0000256" key="1">
    <source>
        <dbReference type="SAM" id="MobiDB-lite"/>
    </source>
</evidence>
<evidence type="ECO:0008006" key="4">
    <source>
        <dbReference type="Google" id="ProtNLM"/>
    </source>
</evidence>
<feature type="region of interest" description="Disordered" evidence="1">
    <location>
        <begin position="1"/>
        <end position="48"/>
    </location>
</feature>
<dbReference type="PhylomeDB" id="B6QP12"/>
<dbReference type="AlphaFoldDB" id="B6QP12"/>
<sequence>MYPVTTPLSQQFREYSASDPGAQDVPEWRSVSDVQERSGSWHGSRGTSFEVSSPAVLEDVSSQDVSAQDAVTQSSHYVVTNNTLTRQITRPPALTINTGNDEKRRPLTATPTSTTLGQNVSAPAHLLGMVFSGKYSDLQIALDSASNTFQSSTFAAHRVIVSQSSVLSEILESMMKAGAAINLIAANGFSLPRGFEFALQRYYGLEFITKENVYEFAQMALGEASGSYGLSSDQLKKAAMELVLCYGSAGAFLNQPEVVDAAFNLVLELFDWSNLETALQFGLYPEDYLLAYEGNSNGSSSSSSNNNSNSNSNSNKTKGKKNRRTKRMGKASKIIVFNNLNDEVVHKWGPRIASAAINFLVLNLPSDYHFDRTGLSKDLQDRIPAYLRGEYSVVNRNPMLAGLTFGEHPAPTPEAHHASAILLALPFTYFREAVGEMRLRDVLTGDIVKAILQEREVRRISALQAHSQQVGVGRGDVELLRELGYREFAIHVQTIERPLGSDVDVLRNEYSLHREWCGIQAGGGLQSVIRKFGE</sequence>
<feature type="region of interest" description="Disordered" evidence="1">
    <location>
        <begin position="299"/>
        <end position="327"/>
    </location>
</feature>
<dbReference type="VEuPathDB" id="FungiDB:PMAA_047450"/>
<organism evidence="2 3">
    <name type="scientific">Talaromyces marneffei (strain ATCC 18224 / CBS 334.59 / QM 7333)</name>
    <name type="common">Penicillium marneffei</name>
    <dbReference type="NCBI Taxonomy" id="441960"/>
    <lineage>
        <taxon>Eukaryota</taxon>
        <taxon>Fungi</taxon>
        <taxon>Dikarya</taxon>
        <taxon>Ascomycota</taxon>
        <taxon>Pezizomycotina</taxon>
        <taxon>Eurotiomycetes</taxon>
        <taxon>Eurotiomycetidae</taxon>
        <taxon>Eurotiales</taxon>
        <taxon>Trichocomaceae</taxon>
        <taxon>Talaromyces</taxon>
        <taxon>Talaromyces sect. Talaromyces</taxon>
    </lineage>
</organism>
<dbReference type="OrthoDB" id="5329403at2759"/>
<gene>
    <name evidence="2" type="ORF">PMAA_047450</name>
</gene>
<feature type="compositionally biased region" description="Polar residues" evidence="1">
    <location>
        <begin position="1"/>
        <end position="13"/>
    </location>
</feature>
<proteinExistence type="predicted"/>
<dbReference type="Proteomes" id="UP000001294">
    <property type="component" value="Unassembled WGS sequence"/>
</dbReference>
<keyword evidence="3" id="KW-1185">Reference proteome</keyword>
<evidence type="ECO:0000313" key="2">
    <source>
        <dbReference type="EMBL" id="EEA20933.1"/>
    </source>
</evidence>
<evidence type="ECO:0000313" key="3">
    <source>
        <dbReference type="Proteomes" id="UP000001294"/>
    </source>
</evidence>
<feature type="compositionally biased region" description="Basic residues" evidence="1">
    <location>
        <begin position="317"/>
        <end position="327"/>
    </location>
</feature>
<feature type="compositionally biased region" description="Low complexity" evidence="1">
    <location>
        <begin position="299"/>
        <end position="316"/>
    </location>
</feature>
<dbReference type="HOGENOM" id="CLU_510073_0_0_1"/>
<protein>
    <recommendedName>
        <fullName evidence="4">BTB domain-containing protein</fullName>
    </recommendedName>
</protein>
<reference evidence="3" key="1">
    <citation type="journal article" date="2015" name="Genome Announc.">
        <title>Genome sequence of the AIDS-associated pathogen Penicillium marneffei (ATCC18224) and its near taxonomic relative Talaromyces stipitatus (ATCC10500).</title>
        <authorList>
            <person name="Nierman W.C."/>
            <person name="Fedorova-Abrams N.D."/>
            <person name="Andrianopoulos A."/>
        </authorList>
    </citation>
    <scope>NUCLEOTIDE SEQUENCE [LARGE SCALE GENOMIC DNA]</scope>
    <source>
        <strain evidence="3">ATCC 18224 / CBS 334.59 / QM 7333</strain>
    </source>
</reference>
<feature type="region of interest" description="Disordered" evidence="1">
    <location>
        <begin position="93"/>
        <end position="115"/>
    </location>
</feature>
<dbReference type="EMBL" id="DS995904">
    <property type="protein sequence ID" value="EEA20933.1"/>
    <property type="molecule type" value="Genomic_DNA"/>
</dbReference>
<accession>B6QP12</accession>